<organism evidence="1 2">
    <name type="scientific">Sodaliphilus pleomorphus</name>
    <dbReference type="NCBI Taxonomy" id="2606626"/>
    <lineage>
        <taxon>Bacteria</taxon>
        <taxon>Pseudomonadati</taxon>
        <taxon>Bacteroidota</taxon>
        <taxon>Bacteroidia</taxon>
        <taxon>Bacteroidales</taxon>
        <taxon>Muribaculaceae</taxon>
        <taxon>Sodaliphilus</taxon>
    </lineage>
</organism>
<accession>A0A6L5XGP5</accession>
<name>A0A6L5XGP5_9BACT</name>
<keyword evidence="2" id="KW-1185">Reference proteome</keyword>
<dbReference type="Gene3D" id="2.60.40.10">
    <property type="entry name" value="Immunoglobulins"/>
    <property type="match status" value="1"/>
</dbReference>
<comment type="caution">
    <text evidence="1">The sequence shown here is derived from an EMBL/GenBank/DDBJ whole genome shotgun (WGS) entry which is preliminary data.</text>
</comment>
<evidence type="ECO:0000313" key="2">
    <source>
        <dbReference type="Proteomes" id="UP000483362"/>
    </source>
</evidence>
<dbReference type="AlphaFoldDB" id="A0A6L5XGP5"/>
<protein>
    <submittedName>
        <fullName evidence="1">Uncharacterized protein</fullName>
    </submittedName>
</protein>
<sequence>MNQQLFLNIYRDGKIVAHTGTVTTWDDDNSSDKAHTYKVTAVYADGSESPYSNEVTIVTTSVVDVDANHDGAPYDVYTIDGRAVRLNASNLDGLDPGIYLINNKKKVIK</sequence>
<proteinExistence type="predicted"/>
<dbReference type="Proteomes" id="UP000483362">
    <property type="component" value="Unassembled WGS sequence"/>
</dbReference>
<evidence type="ECO:0000313" key="1">
    <source>
        <dbReference type="EMBL" id="MSS18704.1"/>
    </source>
</evidence>
<dbReference type="InterPro" id="IPR013783">
    <property type="entry name" value="Ig-like_fold"/>
</dbReference>
<gene>
    <name evidence="1" type="ORF">FYJ29_13195</name>
</gene>
<reference evidence="1 2" key="1">
    <citation type="submission" date="2019-08" db="EMBL/GenBank/DDBJ databases">
        <title>In-depth cultivation of the pig gut microbiome towards novel bacterial diversity and tailored functional studies.</title>
        <authorList>
            <person name="Wylensek D."/>
            <person name="Hitch T.C.A."/>
            <person name="Clavel T."/>
        </authorList>
    </citation>
    <scope>NUCLEOTIDE SEQUENCE [LARGE SCALE GENOMIC DNA]</scope>
    <source>
        <strain evidence="1 2">Oil-RF-744-WCA-WT-10</strain>
    </source>
</reference>
<dbReference type="EMBL" id="VULT01000030">
    <property type="protein sequence ID" value="MSS18704.1"/>
    <property type="molecule type" value="Genomic_DNA"/>
</dbReference>
<dbReference type="RefSeq" id="WP_154328133.1">
    <property type="nucleotide sequence ID" value="NZ_CP045696.1"/>
</dbReference>